<evidence type="ECO:0000256" key="1">
    <source>
        <dbReference type="ARBA" id="ARBA00022737"/>
    </source>
</evidence>
<evidence type="ECO:0000256" key="4">
    <source>
        <dbReference type="SAM" id="MobiDB-lite"/>
    </source>
</evidence>
<keyword evidence="5" id="KW-0812">Transmembrane</keyword>
<sequence length="977" mass="111765">MANEPKTRAGKSHITLARPDSIRTRKVLQALEEGKENQAANFIEQQGFEWADHVGGRKETVLHRAVELDYEQVVVSITKRYKGAVDACDRYGRIPLHYVTTKPNAANIAQVLLEAGSSVDAPDCQNLTPLHTLVWRPKEEESRGVNEIHPTTVMKHLLDNGAEVNTRDVFGDSPLHDAVGKADKEMMKLLLEHGADSECRNFNDKTPQDLVRDLPDNIDKATLDRLLRSINEWDPNDARVVQTIPTDEPKCWGKAPGNTTDNSGRNDIDHGSQKVCEKFNMNIRFYYRDKHCSQSWSVSVHDLLHQKGRMAGLEDEFAEFVFGQLRADGEVREEADEEEVKMMVKEKCWRWIHLPVNQMSWVTDLVWRLTEPAPDTMDKSTDQSSDDQAERRKEAWQFLSRNIAQRKGANGVFTRMPHAGDFLKNKALDEQETQDTEEIKSSAMSTTGSLYRGESWRNSTQFPNDDKISIVVPYIDFETREYLQHLAEVRTSDKYKPQSPGFRHKFELEQMSRPYKRLRGLHRSQTLDASYYDTLTDADLMERDKDQVVLKWLESVTERGKKRHGDGKPLKDPNEKDQNKPEPLSMTEADGSQSTKLKSKRTDAGEVDFGENIRDPNKQARLLMVHQLWLWKLDKDTIITAFPDRYHRGVEDTLFDTIRQGGIHSYTDPHELIEDILFESVTFLEEFQYAGLGIHVLDIFDSSIAECSQEEAKRFDEFSESIDPDGAVDKTSDITSEINLISKCKDIRDELHLILRIFETQQNVVKKFSDLFWPKKVASKLNQAFIDDCGVGHLIERTKALDGHANRTLQALDYLVQIKQAQSSLDEAQSAGQLNKAIWIFTLVTVIFTPLSFMTSLFAIPFTYHPQNSEGEIRVEEGWFTNRMAIGECVSVAVIALAILISFTAPSPKRAFARLKSSWNNSGWKNIWEKIWPLDTDSDCNDTKPPQHDEDQHSIKPQRYNLFNRKTRVPRGNEGIA</sequence>
<evidence type="ECO:0000313" key="7">
    <source>
        <dbReference type="Proteomes" id="UP000288429"/>
    </source>
</evidence>
<dbReference type="InterPro" id="IPR036770">
    <property type="entry name" value="Ankyrin_rpt-contain_sf"/>
</dbReference>
<feature type="compositionally biased region" description="Basic and acidic residues" evidence="4">
    <location>
        <begin position="941"/>
        <end position="954"/>
    </location>
</feature>
<evidence type="ECO:0000256" key="3">
    <source>
        <dbReference type="PROSITE-ProRule" id="PRU00023"/>
    </source>
</evidence>
<dbReference type="GO" id="GO:0046873">
    <property type="term" value="F:metal ion transmembrane transporter activity"/>
    <property type="evidence" value="ECO:0007669"/>
    <property type="project" value="InterPro"/>
</dbReference>
<accession>A0A428TST9</accession>
<keyword evidence="5" id="KW-1133">Transmembrane helix</keyword>
<dbReference type="Pfam" id="PF01544">
    <property type="entry name" value="CorA"/>
    <property type="match status" value="1"/>
</dbReference>
<dbReference type="SUPFAM" id="SSF48403">
    <property type="entry name" value="Ankyrin repeat"/>
    <property type="match status" value="1"/>
</dbReference>
<dbReference type="PROSITE" id="PS50297">
    <property type="entry name" value="ANK_REP_REGION"/>
    <property type="match status" value="2"/>
</dbReference>
<dbReference type="PROSITE" id="PS50088">
    <property type="entry name" value="ANK_REPEAT"/>
    <property type="match status" value="2"/>
</dbReference>
<gene>
    <name evidence="6" type="ORF">CDV31_009770</name>
</gene>
<keyword evidence="2 3" id="KW-0040">ANK repeat</keyword>
<feature type="repeat" description="ANK" evidence="3">
    <location>
        <begin position="170"/>
        <end position="202"/>
    </location>
</feature>
<keyword evidence="7" id="KW-1185">Reference proteome</keyword>
<dbReference type="PANTHER" id="PTHR24198:SF165">
    <property type="entry name" value="ANKYRIN REPEAT-CONTAINING PROTEIN-RELATED"/>
    <property type="match status" value="1"/>
</dbReference>
<feature type="region of interest" description="Disordered" evidence="4">
    <location>
        <begin position="247"/>
        <end position="269"/>
    </location>
</feature>
<feature type="repeat" description="ANK" evidence="3">
    <location>
        <begin position="91"/>
        <end position="124"/>
    </location>
</feature>
<evidence type="ECO:0000256" key="5">
    <source>
        <dbReference type="SAM" id="Phobius"/>
    </source>
</evidence>
<dbReference type="Pfam" id="PF00023">
    <property type="entry name" value="Ank"/>
    <property type="match status" value="1"/>
</dbReference>
<feature type="region of interest" description="Disordered" evidence="4">
    <location>
        <begin position="560"/>
        <end position="611"/>
    </location>
</feature>
<keyword evidence="1" id="KW-0677">Repeat</keyword>
<reference evidence="6 7" key="1">
    <citation type="submission" date="2017-06" db="EMBL/GenBank/DDBJ databases">
        <title>Cmopartive genomic analysis of Ambrosia Fusariam Clade fungi.</title>
        <authorList>
            <person name="Stajich J.E."/>
            <person name="Carrillo J."/>
            <person name="Kijimoto T."/>
            <person name="Eskalen A."/>
            <person name="O'Donnell K."/>
            <person name="Kasson M."/>
        </authorList>
    </citation>
    <scope>NUCLEOTIDE SEQUENCE [LARGE SCALE GENOMIC DNA]</scope>
    <source>
        <strain evidence="6 7">NRRL 20438</strain>
    </source>
</reference>
<feature type="transmembrane region" description="Helical" evidence="5">
    <location>
        <begin position="838"/>
        <end position="864"/>
    </location>
</feature>
<feature type="compositionally biased region" description="Basic and acidic residues" evidence="4">
    <location>
        <begin position="566"/>
        <end position="580"/>
    </location>
</feature>
<feature type="transmembrane region" description="Helical" evidence="5">
    <location>
        <begin position="885"/>
        <end position="905"/>
    </location>
</feature>
<dbReference type="InterPro" id="IPR002523">
    <property type="entry name" value="MgTranspt_CorA/ZnTranspt_ZntB"/>
</dbReference>
<dbReference type="GO" id="GO:0016020">
    <property type="term" value="C:membrane"/>
    <property type="evidence" value="ECO:0007669"/>
    <property type="project" value="InterPro"/>
</dbReference>
<comment type="caution">
    <text evidence="6">The sequence shown here is derived from an EMBL/GenBank/DDBJ whole genome shotgun (WGS) entry which is preliminary data.</text>
</comment>
<dbReference type="AlphaFoldDB" id="A0A428TST9"/>
<proteinExistence type="predicted"/>
<feature type="region of interest" description="Disordered" evidence="4">
    <location>
        <begin position="938"/>
        <end position="959"/>
    </location>
</feature>
<name>A0A428TST9_9HYPO</name>
<dbReference type="InterPro" id="IPR002110">
    <property type="entry name" value="Ankyrin_rpt"/>
</dbReference>
<dbReference type="Gene3D" id="1.20.58.340">
    <property type="entry name" value="Magnesium transport protein CorA, transmembrane region"/>
    <property type="match status" value="1"/>
</dbReference>
<keyword evidence="5" id="KW-0472">Membrane</keyword>
<dbReference type="SMART" id="SM00248">
    <property type="entry name" value="ANK"/>
    <property type="match status" value="4"/>
</dbReference>
<protein>
    <submittedName>
        <fullName evidence="6">Uncharacterized protein</fullName>
    </submittedName>
</protein>
<dbReference type="EMBL" id="NIZV01000143">
    <property type="protein sequence ID" value="RSM04969.1"/>
    <property type="molecule type" value="Genomic_DNA"/>
</dbReference>
<dbReference type="PANTHER" id="PTHR24198">
    <property type="entry name" value="ANKYRIN REPEAT AND PROTEIN KINASE DOMAIN-CONTAINING PROTEIN"/>
    <property type="match status" value="1"/>
</dbReference>
<dbReference type="Gene3D" id="1.25.40.20">
    <property type="entry name" value="Ankyrin repeat-containing domain"/>
    <property type="match status" value="2"/>
</dbReference>
<evidence type="ECO:0000313" key="6">
    <source>
        <dbReference type="EMBL" id="RSM04969.1"/>
    </source>
</evidence>
<evidence type="ECO:0000256" key="2">
    <source>
        <dbReference type="ARBA" id="ARBA00023043"/>
    </source>
</evidence>
<organism evidence="6 7">
    <name type="scientific">Fusarium ambrosium</name>
    <dbReference type="NCBI Taxonomy" id="131363"/>
    <lineage>
        <taxon>Eukaryota</taxon>
        <taxon>Fungi</taxon>
        <taxon>Dikarya</taxon>
        <taxon>Ascomycota</taxon>
        <taxon>Pezizomycotina</taxon>
        <taxon>Sordariomycetes</taxon>
        <taxon>Hypocreomycetidae</taxon>
        <taxon>Hypocreales</taxon>
        <taxon>Nectriaceae</taxon>
        <taxon>Fusarium</taxon>
        <taxon>Fusarium solani species complex</taxon>
    </lineage>
</organism>
<dbReference type="Proteomes" id="UP000288429">
    <property type="component" value="Unassembled WGS sequence"/>
</dbReference>